<evidence type="ECO:0000313" key="2">
    <source>
        <dbReference type="Proteomes" id="UP000676386"/>
    </source>
</evidence>
<keyword evidence="2" id="KW-1185">Reference proteome</keyword>
<reference evidence="1 2" key="1">
    <citation type="submission" date="2021-04" db="EMBL/GenBank/DDBJ databases">
        <title>Chitinophaga sp. nov., isolated from the rhizosphere soil.</title>
        <authorList>
            <person name="He S."/>
        </authorList>
    </citation>
    <scope>NUCLEOTIDE SEQUENCE [LARGE SCALE GENOMIC DNA]</scope>
    <source>
        <strain evidence="1 2">2R12</strain>
    </source>
</reference>
<evidence type="ECO:0000313" key="1">
    <source>
        <dbReference type="EMBL" id="MBS0027085.1"/>
    </source>
</evidence>
<organism evidence="1 2">
    <name type="scientific">Chitinophaga hostae</name>
    <dbReference type="NCBI Taxonomy" id="2831022"/>
    <lineage>
        <taxon>Bacteria</taxon>
        <taxon>Pseudomonadati</taxon>
        <taxon>Bacteroidota</taxon>
        <taxon>Chitinophagia</taxon>
        <taxon>Chitinophagales</taxon>
        <taxon>Chitinophagaceae</taxon>
        <taxon>Chitinophaga</taxon>
    </lineage>
</organism>
<sequence>MKQNRLALRLGENWNQQKISYWESKQKIEISALNEIAHALQVPVWVFQIPCNLFNKIALQVHNPVALEDDFYIQKIIELYERLLICEWEKQELLGRNKCNIFRTDGC</sequence>
<proteinExistence type="predicted"/>
<dbReference type="Gene3D" id="1.10.260.40">
    <property type="entry name" value="lambda repressor-like DNA-binding domains"/>
    <property type="match status" value="1"/>
</dbReference>
<protein>
    <recommendedName>
        <fullName evidence="3">HTH cro/C1-type domain-containing protein</fullName>
    </recommendedName>
</protein>
<evidence type="ECO:0008006" key="3">
    <source>
        <dbReference type="Google" id="ProtNLM"/>
    </source>
</evidence>
<gene>
    <name evidence="1" type="ORF">KE626_07170</name>
</gene>
<accession>A0ABS5IW49</accession>
<dbReference type="InterPro" id="IPR010982">
    <property type="entry name" value="Lambda_DNA-bd_dom_sf"/>
</dbReference>
<dbReference type="EMBL" id="JAGTXB010000003">
    <property type="protein sequence ID" value="MBS0027085.1"/>
    <property type="molecule type" value="Genomic_DNA"/>
</dbReference>
<name>A0ABS5IW49_9BACT</name>
<comment type="caution">
    <text evidence="1">The sequence shown here is derived from an EMBL/GenBank/DDBJ whole genome shotgun (WGS) entry which is preliminary data.</text>
</comment>
<dbReference type="Proteomes" id="UP000676386">
    <property type="component" value="Unassembled WGS sequence"/>
</dbReference>